<dbReference type="Gene3D" id="3.10.450.50">
    <property type="match status" value="1"/>
</dbReference>
<dbReference type="InterPro" id="IPR032710">
    <property type="entry name" value="NTF2-like_dom_sf"/>
</dbReference>
<dbReference type="SUPFAM" id="SSF54427">
    <property type="entry name" value="NTF2-like"/>
    <property type="match status" value="1"/>
</dbReference>
<keyword evidence="4" id="KW-1185">Reference proteome</keyword>
<comment type="caution">
    <text evidence="3">The sequence shown here is derived from an EMBL/GenBank/DDBJ whole genome shotgun (WGS) entry which is preliminary data.</text>
</comment>
<accession>R7WTH1</accession>
<dbReference type="PANTHER" id="PTHR41534">
    <property type="entry name" value="BLR3401 PROTEIN"/>
    <property type="match status" value="1"/>
</dbReference>
<evidence type="ECO:0000313" key="3">
    <source>
        <dbReference type="EMBL" id="EOM78548.1"/>
    </source>
</evidence>
<evidence type="ECO:0000313" key="4">
    <source>
        <dbReference type="Proteomes" id="UP000013525"/>
    </source>
</evidence>
<dbReference type="RefSeq" id="WP_010836165.1">
    <property type="nucleotide sequence ID" value="NZ_APMY01000003.1"/>
</dbReference>
<evidence type="ECO:0000256" key="2">
    <source>
        <dbReference type="ARBA" id="ARBA00023002"/>
    </source>
</evidence>
<dbReference type="Proteomes" id="UP000013525">
    <property type="component" value="Unassembled WGS sequence"/>
</dbReference>
<gene>
    <name evidence="3" type="ORF">Rrhod_0086</name>
</gene>
<dbReference type="GO" id="GO:0051213">
    <property type="term" value="F:dioxygenase activity"/>
    <property type="evidence" value="ECO:0007669"/>
    <property type="project" value="UniProtKB-KW"/>
</dbReference>
<dbReference type="PATRIC" id="fig|1273125.3.peg.83"/>
<keyword evidence="2" id="KW-0560">Oxidoreductase</keyword>
<dbReference type="GO" id="GO:0019380">
    <property type="term" value="P:3-phenylpropionate catabolic process"/>
    <property type="evidence" value="ECO:0007669"/>
    <property type="project" value="TreeGrafter"/>
</dbReference>
<dbReference type="CDD" id="cd00667">
    <property type="entry name" value="ring_hydroxylating_dioxygenases_beta"/>
    <property type="match status" value="1"/>
</dbReference>
<sequence>MSITETAPPAGTRAGTLADRDTHFEVEQFYYAEAELLDDGRFTDWLDLLADDLDYWMPTRSNRLRRQQALSIAARGEAAFYDETKDSLAWRIRRFDSGMAWAEDPPSRTRHVVGNVVARYVDPEEHPGFTEEDLTMRSAFLVYRNRLEREENVFAGGRTDVLRRTDSGLQVARRTILLDQNILLAKNISTFF</sequence>
<dbReference type="NCBIfam" id="NF007479">
    <property type="entry name" value="PRK10069.1"/>
    <property type="match status" value="1"/>
</dbReference>
<keyword evidence="3" id="KW-0223">Dioxygenase</keyword>
<evidence type="ECO:0000256" key="1">
    <source>
        <dbReference type="ARBA" id="ARBA00009570"/>
    </source>
</evidence>
<protein>
    <submittedName>
        <fullName evidence="3">Biphenyl 2,3-dioxygenase beta subunit</fullName>
    </submittedName>
</protein>
<dbReference type="eggNOG" id="COG5517">
    <property type="taxonomic scope" value="Bacteria"/>
</dbReference>
<proteinExistence type="inferred from homology"/>
<dbReference type="PANTHER" id="PTHR41534:SF2">
    <property type="entry name" value="3-PHENYLPROPIONATE_CINNAMIC ACID DIOXYGENASE SUBUNIT BETA"/>
    <property type="match status" value="1"/>
</dbReference>
<dbReference type="Pfam" id="PF00866">
    <property type="entry name" value="Ring_hydroxyl_B"/>
    <property type="match status" value="1"/>
</dbReference>
<dbReference type="AlphaFoldDB" id="R7WTH1"/>
<reference evidence="3 4" key="1">
    <citation type="journal article" date="2013" name="Genome Announc.">
        <title>Draft Genome Sequence of Rhodococcus rhodnii Strain LMG5362, a Symbiont of Rhodnius prolixus (Hemiptera, Reduviidae, Triatominae), the Principle Vector of Trypanosoma cruzi.</title>
        <authorList>
            <person name="Pachebat J.A."/>
            <person name="van Keulen G."/>
            <person name="Whitten M.M."/>
            <person name="Girdwood S."/>
            <person name="Del Sol R."/>
            <person name="Dyson P.J."/>
            <person name="Facey P.D."/>
        </authorList>
    </citation>
    <scope>NUCLEOTIDE SEQUENCE [LARGE SCALE GENOMIC DNA]</scope>
    <source>
        <strain evidence="3 4">LMG 5362</strain>
    </source>
</reference>
<dbReference type="InterPro" id="IPR000391">
    <property type="entry name" value="Rng_hydr_dOase-bsu"/>
</dbReference>
<comment type="similarity">
    <text evidence="1">Belongs to the bacterial ring-hydroxylating dioxygenase beta subunit family.</text>
</comment>
<organism evidence="3 4">
    <name type="scientific">Rhodococcus rhodnii LMG 5362</name>
    <dbReference type="NCBI Taxonomy" id="1273125"/>
    <lineage>
        <taxon>Bacteria</taxon>
        <taxon>Bacillati</taxon>
        <taxon>Actinomycetota</taxon>
        <taxon>Actinomycetes</taxon>
        <taxon>Mycobacteriales</taxon>
        <taxon>Nocardiaceae</taxon>
        <taxon>Rhodococcus</taxon>
    </lineage>
</organism>
<dbReference type="EMBL" id="APMY01000003">
    <property type="protein sequence ID" value="EOM78548.1"/>
    <property type="molecule type" value="Genomic_DNA"/>
</dbReference>
<name>R7WTH1_9NOCA</name>